<dbReference type="Gene3D" id="3.30.1310.10">
    <property type="entry name" value="Nucleoid-associated protein YbaB-like domain"/>
    <property type="match status" value="1"/>
</dbReference>
<evidence type="ECO:0000313" key="1">
    <source>
        <dbReference type="EMBL" id="TDD91251.1"/>
    </source>
</evidence>
<dbReference type="Proteomes" id="UP000294723">
    <property type="component" value="Unassembled WGS sequence"/>
</dbReference>
<dbReference type="SUPFAM" id="SSF82607">
    <property type="entry name" value="YbaB-like"/>
    <property type="match status" value="1"/>
</dbReference>
<gene>
    <name evidence="1" type="ORF">E1202_06400</name>
</gene>
<dbReference type="AlphaFoldDB" id="A0A4R5BVV0"/>
<name>A0A4R5BVV0_9PSEU</name>
<dbReference type="GO" id="GO:0003677">
    <property type="term" value="F:DNA binding"/>
    <property type="evidence" value="ECO:0007669"/>
    <property type="project" value="UniProtKB-KW"/>
</dbReference>
<dbReference type="EMBL" id="SMLA01000006">
    <property type="protein sequence ID" value="TDD91251.1"/>
    <property type="molecule type" value="Genomic_DNA"/>
</dbReference>
<organism evidence="1 2">
    <name type="scientific">Saccharopolyspora karakumensis</name>
    <dbReference type="NCBI Taxonomy" id="2530386"/>
    <lineage>
        <taxon>Bacteria</taxon>
        <taxon>Bacillati</taxon>
        <taxon>Actinomycetota</taxon>
        <taxon>Actinomycetes</taxon>
        <taxon>Pseudonocardiales</taxon>
        <taxon>Pseudonocardiaceae</taxon>
        <taxon>Saccharopolyspora</taxon>
    </lineage>
</organism>
<dbReference type="InterPro" id="IPR004401">
    <property type="entry name" value="YbaB/EbfC"/>
</dbReference>
<dbReference type="InterPro" id="IPR036894">
    <property type="entry name" value="YbaB-like_sf"/>
</dbReference>
<sequence>MNSAQQWLADYDATLARAAADAKAAGAALGQVSGTASSPRGEISVQVGPSGALVDIRLTPAARAMEAEKLAQLILATTQQAQRMVGTHVMEIMTDYLGDGPALDFVRDNMPVDTGEPEPQDDDDFFDNPRVIV</sequence>
<accession>A0A4R5BVV0</accession>
<evidence type="ECO:0000313" key="2">
    <source>
        <dbReference type="Proteomes" id="UP000294723"/>
    </source>
</evidence>
<proteinExistence type="predicted"/>
<dbReference type="Pfam" id="PF02575">
    <property type="entry name" value="YbaB_DNA_bd"/>
    <property type="match status" value="1"/>
</dbReference>
<reference evidence="1 2" key="1">
    <citation type="submission" date="2019-03" db="EMBL/GenBank/DDBJ databases">
        <title>Draft genome sequences of novel Actinobacteria.</title>
        <authorList>
            <person name="Sahin N."/>
            <person name="Ay H."/>
            <person name="Saygin H."/>
        </authorList>
    </citation>
    <scope>NUCLEOTIDE SEQUENCE [LARGE SCALE GENOMIC DNA]</scope>
    <source>
        <strain evidence="1 2">5K548</strain>
    </source>
</reference>
<keyword evidence="2" id="KW-1185">Reference proteome</keyword>
<keyword evidence="1" id="KW-0238">DNA-binding</keyword>
<protein>
    <submittedName>
        <fullName evidence="1">YbaB/EbfC family DNA-binding protein</fullName>
    </submittedName>
</protein>
<dbReference type="RefSeq" id="WP_132681627.1">
    <property type="nucleotide sequence ID" value="NZ_SMLA01000006.1"/>
</dbReference>
<comment type="caution">
    <text evidence="1">The sequence shown here is derived from an EMBL/GenBank/DDBJ whole genome shotgun (WGS) entry which is preliminary data.</text>
</comment>